<sequence>MPYVRYRGPYAVLVHACRRGGKVAQRHLAYLGRRTRVETELRRRIEARFPEITFEWEKLESGLRGGAGRSASNWLEED</sequence>
<dbReference type="Proteomes" id="UP000177187">
    <property type="component" value="Unassembled WGS sequence"/>
</dbReference>
<name>A0A1F5FB39_9BACT</name>
<dbReference type="AlphaFoldDB" id="A0A1F5FB39"/>
<accession>A0A1F5FB39</accession>
<dbReference type="EMBL" id="MFAF01000064">
    <property type="protein sequence ID" value="OGD76799.1"/>
    <property type="molecule type" value="Genomic_DNA"/>
</dbReference>
<evidence type="ECO:0000313" key="2">
    <source>
        <dbReference type="Proteomes" id="UP000177187"/>
    </source>
</evidence>
<gene>
    <name evidence="1" type="ORF">A2Y64_07765</name>
</gene>
<organism evidence="1 2">
    <name type="scientific">Candidatus Coatesbacteria bacterium RBG_13_66_14</name>
    <dbReference type="NCBI Taxonomy" id="1817816"/>
    <lineage>
        <taxon>Bacteria</taxon>
        <taxon>Candidatus Coatesiibacteriota</taxon>
    </lineage>
</organism>
<protein>
    <submittedName>
        <fullName evidence="1">Uncharacterized protein</fullName>
    </submittedName>
</protein>
<dbReference type="STRING" id="1817816.A2Y64_07765"/>
<reference evidence="1 2" key="1">
    <citation type="journal article" date="2016" name="Nat. Commun.">
        <title>Thousands of microbial genomes shed light on interconnected biogeochemical processes in an aquifer system.</title>
        <authorList>
            <person name="Anantharaman K."/>
            <person name="Brown C.T."/>
            <person name="Hug L.A."/>
            <person name="Sharon I."/>
            <person name="Castelle C.J."/>
            <person name="Probst A.J."/>
            <person name="Thomas B.C."/>
            <person name="Singh A."/>
            <person name="Wilkins M.J."/>
            <person name="Karaoz U."/>
            <person name="Brodie E.L."/>
            <person name="Williams K.H."/>
            <person name="Hubbard S.S."/>
            <person name="Banfield J.F."/>
        </authorList>
    </citation>
    <scope>NUCLEOTIDE SEQUENCE [LARGE SCALE GENOMIC DNA]</scope>
</reference>
<evidence type="ECO:0000313" key="1">
    <source>
        <dbReference type="EMBL" id="OGD76799.1"/>
    </source>
</evidence>
<proteinExistence type="predicted"/>
<comment type="caution">
    <text evidence="1">The sequence shown here is derived from an EMBL/GenBank/DDBJ whole genome shotgun (WGS) entry which is preliminary data.</text>
</comment>